<proteinExistence type="predicted"/>
<evidence type="ECO:0000259" key="2">
    <source>
        <dbReference type="Pfam" id="PF00710"/>
    </source>
</evidence>
<dbReference type="Gene3D" id="3.40.50.40">
    <property type="match status" value="1"/>
</dbReference>
<dbReference type="InterPro" id="IPR027474">
    <property type="entry name" value="L-asparaginase_N"/>
</dbReference>
<dbReference type="KEGG" id="fox:FOXG_21659"/>
<feature type="domain" description="L-asparaginase N-terminal" evidence="2">
    <location>
        <begin position="1"/>
        <end position="73"/>
    </location>
</feature>
<dbReference type="RefSeq" id="XP_018254434.1">
    <property type="nucleotide sequence ID" value="XM_018402006.1"/>
</dbReference>
<dbReference type="Pfam" id="PF00710">
    <property type="entry name" value="Asparaginase"/>
    <property type="match status" value="1"/>
</dbReference>
<dbReference type="Proteomes" id="UP000009097">
    <property type="component" value="Unassembled WGS sequence"/>
</dbReference>
<dbReference type="SUPFAM" id="SSF53774">
    <property type="entry name" value="Glutaminase/Asparaginase"/>
    <property type="match status" value="1"/>
</dbReference>
<dbReference type="GeneID" id="28962365"/>
<protein>
    <recommendedName>
        <fullName evidence="1">asparaginase</fullName>
        <ecNumber evidence="1">3.5.1.1</ecNumber>
    </recommendedName>
</protein>
<dbReference type="VEuPathDB" id="FungiDB:FOXG_21659"/>
<dbReference type="PIRSF" id="PIRSF001220">
    <property type="entry name" value="L-ASNase_gatD"/>
    <property type="match status" value="1"/>
</dbReference>
<dbReference type="GO" id="GO:0004067">
    <property type="term" value="F:asparaginase activity"/>
    <property type="evidence" value="ECO:0007669"/>
    <property type="project" value="UniProtKB-UniRule"/>
</dbReference>
<dbReference type="PIRSF" id="PIRSF500176">
    <property type="entry name" value="L_ASNase"/>
    <property type="match status" value="1"/>
</dbReference>
<dbReference type="InterPro" id="IPR027473">
    <property type="entry name" value="L-asparaginase_C"/>
</dbReference>
<dbReference type="EC" id="3.5.1.1" evidence="1"/>
<dbReference type="InterPro" id="IPR006034">
    <property type="entry name" value="Asparaginase/glutaminase-like"/>
</dbReference>
<name>A0A0J9VZL5_FUSO4</name>
<reference evidence="3" key="2">
    <citation type="journal article" date="2010" name="Nature">
        <title>Comparative genomics reveals mobile pathogenicity chromosomes in Fusarium.</title>
        <authorList>
            <person name="Ma L.J."/>
            <person name="van der Does H.C."/>
            <person name="Borkovich K.A."/>
            <person name="Coleman J.J."/>
            <person name="Daboussi M.J."/>
            <person name="Di Pietro A."/>
            <person name="Dufresne M."/>
            <person name="Freitag M."/>
            <person name="Grabherr M."/>
            <person name="Henrissat B."/>
            <person name="Houterman P.M."/>
            <person name="Kang S."/>
            <person name="Shim W.B."/>
            <person name="Woloshuk C."/>
            <person name="Xie X."/>
            <person name="Xu J.R."/>
            <person name="Antoniw J."/>
            <person name="Baker S.E."/>
            <person name="Bluhm B.H."/>
            <person name="Breakspear A."/>
            <person name="Brown D.W."/>
            <person name="Butchko R.A."/>
            <person name="Chapman S."/>
            <person name="Coulson R."/>
            <person name="Coutinho P.M."/>
            <person name="Danchin E.G."/>
            <person name="Diener A."/>
            <person name="Gale L.R."/>
            <person name="Gardiner D.M."/>
            <person name="Goff S."/>
            <person name="Hammond-Kosack K.E."/>
            <person name="Hilburn K."/>
            <person name="Hua-Van A."/>
            <person name="Jonkers W."/>
            <person name="Kazan K."/>
            <person name="Kodira C.D."/>
            <person name="Koehrsen M."/>
            <person name="Kumar L."/>
            <person name="Lee Y.H."/>
            <person name="Li L."/>
            <person name="Manners J.M."/>
            <person name="Miranda-Saavedra D."/>
            <person name="Mukherjee M."/>
            <person name="Park G."/>
            <person name="Park J."/>
            <person name="Park S.Y."/>
            <person name="Proctor R.H."/>
            <person name="Regev A."/>
            <person name="Ruiz-Roldan M.C."/>
            <person name="Sain D."/>
            <person name="Sakthikumar S."/>
            <person name="Sykes S."/>
            <person name="Schwartz D.C."/>
            <person name="Turgeon B.G."/>
            <person name="Wapinski I."/>
            <person name="Yoder O."/>
            <person name="Young S."/>
            <person name="Zeng Q."/>
            <person name="Zhou S."/>
            <person name="Galagan J."/>
            <person name="Cuomo C.A."/>
            <person name="Kistler H.C."/>
            <person name="Rep M."/>
        </authorList>
    </citation>
    <scope>NUCLEOTIDE SEQUENCE [LARGE SCALE GENOMIC DNA]</scope>
    <source>
        <strain evidence="3">4287</strain>
    </source>
</reference>
<dbReference type="EMBL" id="DS231718">
    <property type="protein sequence ID" value="KNB16389.1"/>
    <property type="molecule type" value="Genomic_DNA"/>
</dbReference>
<accession>A0A0J9VZL5</accession>
<evidence type="ECO:0000313" key="3">
    <source>
        <dbReference type="EMBL" id="KNB16389.1"/>
    </source>
</evidence>
<dbReference type="PROSITE" id="PS51732">
    <property type="entry name" value="ASN_GLN_ASE_3"/>
    <property type="match status" value="1"/>
</dbReference>
<dbReference type="InterPro" id="IPR036152">
    <property type="entry name" value="Asp/glu_Ase-like_sf"/>
</dbReference>
<reference evidence="3" key="1">
    <citation type="submission" date="2007-04" db="EMBL/GenBank/DDBJ databases">
        <authorList>
            <consortium name="The Broad Institute Genome Sequencing Platform"/>
            <person name="Birren B."/>
            <person name="Lander E."/>
            <person name="Galagan J."/>
            <person name="Nusbaum C."/>
            <person name="Devon K."/>
            <person name="Ma L.-J."/>
            <person name="Jaffe D."/>
            <person name="Butler J."/>
            <person name="Alvarez P."/>
            <person name="Gnerre S."/>
            <person name="Grabherr M."/>
            <person name="Kleber M."/>
            <person name="Mauceli E."/>
            <person name="Brockman W."/>
            <person name="MacCallum I.A."/>
            <person name="Young S."/>
            <person name="LaButti K."/>
            <person name="DeCaprio D."/>
            <person name="Crawford M."/>
            <person name="Koehrsen M."/>
            <person name="Engels R."/>
            <person name="Montgomery P."/>
            <person name="Pearson M."/>
            <person name="Howarth C."/>
            <person name="Larson L."/>
            <person name="White J."/>
            <person name="O'Leary S."/>
            <person name="Kodira C."/>
            <person name="Zeng Q."/>
            <person name="Yandava C."/>
            <person name="Alvarado L."/>
            <person name="Kistler C."/>
            <person name="Shim W.-B."/>
            <person name="Kang S."/>
            <person name="Woloshuk C."/>
        </authorList>
    </citation>
    <scope>NUCLEOTIDE SEQUENCE</scope>
    <source>
        <strain evidence="3">4287</strain>
    </source>
</reference>
<organism evidence="3 4">
    <name type="scientific">Fusarium oxysporum f. sp. lycopersici (strain 4287 / CBS 123668 / FGSC 9935 / NRRL 34936)</name>
    <name type="common">Fusarium vascular wilt of tomato</name>
    <dbReference type="NCBI Taxonomy" id="426428"/>
    <lineage>
        <taxon>Eukaryota</taxon>
        <taxon>Fungi</taxon>
        <taxon>Dikarya</taxon>
        <taxon>Ascomycota</taxon>
        <taxon>Pezizomycotina</taxon>
        <taxon>Sordariomycetes</taxon>
        <taxon>Hypocreomycetidae</taxon>
        <taxon>Hypocreales</taxon>
        <taxon>Nectriaceae</taxon>
        <taxon>Fusarium</taxon>
        <taxon>Fusarium oxysporum species complex</taxon>
    </lineage>
</organism>
<dbReference type="InterPro" id="IPR037152">
    <property type="entry name" value="L-asparaginase_N_sf"/>
</dbReference>
<evidence type="ECO:0000313" key="4">
    <source>
        <dbReference type="Proteomes" id="UP000009097"/>
    </source>
</evidence>
<dbReference type="AlphaFoldDB" id="A0A0J9VZL5"/>
<dbReference type="OrthoDB" id="5091939at2759"/>
<sequence>MHTSARFAEHTIPLFNKTIVLTGAIKPLTAYGADGPGNILSAILTVATRRLNRVVILMDNKIMLPRRSYKHHNAFVPGDGSLLSSVVNFRPEIFNEPRDSPKTFDIQGLEAYDKLPRTKYFHPLMEEEEFDTAIREGVEGAVVGVYDDGYFPERLTKGLKKLTDKDGCIAAAVSYGHTFDVRARIDRVVPASDWTDRSLMMVMPFLLSSNMSRKGIREFIAEPYVKNERASCATIPTRVRGGLGHGMWSLLTGYLSSLRRDLGHRVWSLLIGNLPFLRLAALE</sequence>
<dbReference type="Gene3D" id="3.40.50.1170">
    <property type="entry name" value="L-asparaginase, N-terminal domain"/>
    <property type="match status" value="1"/>
</dbReference>
<gene>
    <name evidence="3" type="ORF">FOXG_21659</name>
</gene>
<evidence type="ECO:0000256" key="1">
    <source>
        <dbReference type="ARBA" id="ARBA00012920"/>
    </source>
</evidence>
<dbReference type="GO" id="GO:0009066">
    <property type="term" value="P:aspartate family amino acid metabolic process"/>
    <property type="evidence" value="ECO:0007669"/>
    <property type="project" value="UniProtKB-ARBA"/>
</dbReference>